<reference evidence="2 3" key="1">
    <citation type="submission" date="2016-02" db="EMBL/GenBank/DDBJ databases">
        <title>Genome analysis of coral dinoflagellate symbionts highlights evolutionary adaptations to a symbiotic lifestyle.</title>
        <authorList>
            <person name="Aranda M."/>
            <person name="Li Y."/>
            <person name="Liew Y.J."/>
            <person name="Baumgarten S."/>
            <person name="Simakov O."/>
            <person name="Wilson M."/>
            <person name="Piel J."/>
            <person name="Ashoor H."/>
            <person name="Bougouffa S."/>
            <person name="Bajic V.B."/>
            <person name="Ryu T."/>
            <person name="Ravasi T."/>
            <person name="Bayer T."/>
            <person name="Micklem G."/>
            <person name="Kim H."/>
            <person name="Bhak J."/>
            <person name="Lajeunesse T.C."/>
            <person name="Voolstra C.R."/>
        </authorList>
    </citation>
    <scope>NUCLEOTIDE SEQUENCE [LARGE SCALE GENOMIC DNA]</scope>
    <source>
        <strain evidence="2 3">CCMP2467</strain>
    </source>
</reference>
<keyword evidence="1" id="KW-1133">Transmembrane helix</keyword>
<sequence>MPFLWSGILGTKNSYLIFVGIVIINIRTAAFRHGAVVALRGSSPGAVTSVYCISPAGESRHLLLLFLPGFATFICIAPGRRRCAQLEVSPPLLVACARVTLFLGLLWITPFAALHIFKDDWTVVCESVL</sequence>
<feature type="transmembrane region" description="Helical" evidence="1">
    <location>
        <begin position="92"/>
        <end position="117"/>
    </location>
</feature>
<dbReference type="Proteomes" id="UP000186817">
    <property type="component" value="Unassembled WGS sequence"/>
</dbReference>
<protein>
    <submittedName>
        <fullName evidence="2">Uncharacterized protein</fullName>
    </submittedName>
</protein>
<dbReference type="EMBL" id="LSRX01006670">
    <property type="protein sequence ID" value="OLP73015.1"/>
    <property type="molecule type" value="Genomic_DNA"/>
</dbReference>
<organism evidence="2 3">
    <name type="scientific">Symbiodinium microadriaticum</name>
    <name type="common">Dinoflagellate</name>
    <name type="synonym">Zooxanthella microadriatica</name>
    <dbReference type="NCBI Taxonomy" id="2951"/>
    <lineage>
        <taxon>Eukaryota</taxon>
        <taxon>Sar</taxon>
        <taxon>Alveolata</taxon>
        <taxon>Dinophyceae</taxon>
        <taxon>Suessiales</taxon>
        <taxon>Symbiodiniaceae</taxon>
        <taxon>Symbiodinium</taxon>
    </lineage>
</organism>
<proteinExistence type="predicted"/>
<evidence type="ECO:0000313" key="3">
    <source>
        <dbReference type="Proteomes" id="UP000186817"/>
    </source>
</evidence>
<keyword evidence="1" id="KW-0472">Membrane</keyword>
<accession>A0A1Q9BQQ3</accession>
<evidence type="ECO:0000313" key="2">
    <source>
        <dbReference type="EMBL" id="OLP73015.1"/>
    </source>
</evidence>
<keyword evidence="3" id="KW-1185">Reference proteome</keyword>
<name>A0A1Q9BQQ3_SYMMI</name>
<feature type="transmembrane region" description="Helical" evidence="1">
    <location>
        <begin position="62"/>
        <end position="80"/>
    </location>
</feature>
<evidence type="ECO:0000256" key="1">
    <source>
        <dbReference type="SAM" id="Phobius"/>
    </source>
</evidence>
<comment type="caution">
    <text evidence="2">The sequence shown here is derived from an EMBL/GenBank/DDBJ whole genome shotgun (WGS) entry which is preliminary data.</text>
</comment>
<dbReference type="AlphaFoldDB" id="A0A1Q9BQQ3"/>
<feature type="transmembrane region" description="Helical" evidence="1">
    <location>
        <begin position="12"/>
        <end position="30"/>
    </location>
</feature>
<gene>
    <name evidence="2" type="ORF">AK812_SmicGene47925</name>
</gene>
<keyword evidence="1" id="KW-0812">Transmembrane</keyword>